<keyword evidence="2" id="KW-1185">Reference proteome</keyword>
<evidence type="ECO:0000313" key="2">
    <source>
        <dbReference type="Proteomes" id="UP000298030"/>
    </source>
</evidence>
<protein>
    <submittedName>
        <fullName evidence="1">Uncharacterized protein</fullName>
    </submittedName>
</protein>
<dbReference type="Proteomes" id="UP000298030">
    <property type="component" value="Unassembled WGS sequence"/>
</dbReference>
<name>A0A4Y7SB65_COPMI</name>
<dbReference type="OrthoDB" id="2797114at2759"/>
<comment type="caution">
    <text evidence="1">The sequence shown here is derived from an EMBL/GenBank/DDBJ whole genome shotgun (WGS) entry which is preliminary data.</text>
</comment>
<evidence type="ECO:0000313" key="1">
    <source>
        <dbReference type="EMBL" id="TEB18778.1"/>
    </source>
</evidence>
<proteinExistence type="predicted"/>
<dbReference type="AlphaFoldDB" id="A0A4Y7SB65"/>
<dbReference type="Gene3D" id="3.60.130.30">
    <property type="match status" value="1"/>
</dbReference>
<accession>A0A4Y7SB65</accession>
<reference evidence="1 2" key="1">
    <citation type="journal article" date="2019" name="Nat. Ecol. Evol.">
        <title>Megaphylogeny resolves global patterns of mushroom evolution.</title>
        <authorList>
            <person name="Varga T."/>
            <person name="Krizsan K."/>
            <person name="Foldi C."/>
            <person name="Dima B."/>
            <person name="Sanchez-Garcia M."/>
            <person name="Sanchez-Ramirez S."/>
            <person name="Szollosi G.J."/>
            <person name="Szarkandi J.G."/>
            <person name="Papp V."/>
            <person name="Albert L."/>
            <person name="Andreopoulos W."/>
            <person name="Angelini C."/>
            <person name="Antonin V."/>
            <person name="Barry K.W."/>
            <person name="Bougher N.L."/>
            <person name="Buchanan P."/>
            <person name="Buyck B."/>
            <person name="Bense V."/>
            <person name="Catcheside P."/>
            <person name="Chovatia M."/>
            <person name="Cooper J."/>
            <person name="Damon W."/>
            <person name="Desjardin D."/>
            <person name="Finy P."/>
            <person name="Geml J."/>
            <person name="Haridas S."/>
            <person name="Hughes K."/>
            <person name="Justo A."/>
            <person name="Karasinski D."/>
            <person name="Kautmanova I."/>
            <person name="Kiss B."/>
            <person name="Kocsube S."/>
            <person name="Kotiranta H."/>
            <person name="LaButti K.M."/>
            <person name="Lechner B.E."/>
            <person name="Liimatainen K."/>
            <person name="Lipzen A."/>
            <person name="Lukacs Z."/>
            <person name="Mihaltcheva S."/>
            <person name="Morgado L.N."/>
            <person name="Niskanen T."/>
            <person name="Noordeloos M.E."/>
            <person name="Ohm R.A."/>
            <person name="Ortiz-Santana B."/>
            <person name="Ovrebo C."/>
            <person name="Racz N."/>
            <person name="Riley R."/>
            <person name="Savchenko A."/>
            <person name="Shiryaev A."/>
            <person name="Soop K."/>
            <person name="Spirin V."/>
            <person name="Szebenyi C."/>
            <person name="Tomsovsky M."/>
            <person name="Tulloss R.E."/>
            <person name="Uehling J."/>
            <person name="Grigoriev I.V."/>
            <person name="Vagvolgyi C."/>
            <person name="Papp T."/>
            <person name="Martin F.M."/>
            <person name="Miettinen O."/>
            <person name="Hibbett D.S."/>
            <person name="Nagy L.G."/>
        </authorList>
    </citation>
    <scope>NUCLEOTIDE SEQUENCE [LARGE SCALE GENOMIC DNA]</scope>
    <source>
        <strain evidence="1 2">FP101781</strain>
    </source>
</reference>
<dbReference type="STRING" id="71717.A0A4Y7SB65"/>
<organism evidence="1 2">
    <name type="scientific">Coprinellus micaceus</name>
    <name type="common">Glistening ink-cap mushroom</name>
    <name type="synonym">Coprinus micaceus</name>
    <dbReference type="NCBI Taxonomy" id="71717"/>
    <lineage>
        <taxon>Eukaryota</taxon>
        <taxon>Fungi</taxon>
        <taxon>Dikarya</taxon>
        <taxon>Basidiomycota</taxon>
        <taxon>Agaricomycotina</taxon>
        <taxon>Agaricomycetes</taxon>
        <taxon>Agaricomycetidae</taxon>
        <taxon>Agaricales</taxon>
        <taxon>Agaricineae</taxon>
        <taxon>Psathyrellaceae</taxon>
        <taxon>Coprinellus</taxon>
    </lineage>
</organism>
<gene>
    <name evidence="1" type="ORF">FA13DRAFT_1648063</name>
</gene>
<dbReference type="EMBL" id="QPFP01000229">
    <property type="protein sequence ID" value="TEB18778.1"/>
    <property type="molecule type" value="Genomic_DNA"/>
</dbReference>
<sequence>MPLGPKKRSSTSTDLSSWNTFVGELASYAPRPNRADTPSPRRDAVIADRQGRMIGGVFEGPKSSGWPEAVAEATQCLRAARAVALETGAYGLPPFKDERRGAFVAIPVGTSTGGGQQRPGPLFHHIKARRIIGKSILRNLAMRRLCGAQSAAFAFLAPKMFNHYTRVIGAMYDNQPELIANFDNSIFTAASFNCGPQTVSLDHFDHNNLSYGPCALTPLGQFDYKKGGHLILFDLKLVIEFPPGTIAIIPLAAVRHGNTPIAPDEDRMSVAQYCAGGIFRWVAYGCKTGTSLDATKAGKARKLQRNGGYDERWSEGLGLYSTADSWANDLKTLM</sequence>